<evidence type="ECO:0000256" key="2">
    <source>
        <dbReference type="SAM" id="Phobius"/>
    </source>
</evidence>
<reference evidence="3 4" key="1">
    <citation type="submission" date="2020-08" db="EMBL/GenBank/DDBJ databases">
        <title>Sequencing the genomes of 1000 actinobacteria strains.</title>
        <authorList>
            <person name="Klenk H.-P."/>
        </authorList>
    </citation>
    <scope>NUCLEOTIDE SEQUENCE [LARGE SCALE GENOMIC DNA]</scope>
    <source>
        <strain evidence="3 4">DSM 23694</strain>
    </source>
</reference>
<feature type="compositionally biased region" description="Basic and acidic residues" evidence="1">
    <location>
        <begin position="177"/>
        <end position="200"/>
    </location>
</feature>
<keyword evidence="2" id="KW-0472">Membrane</keyword>
<sequence>MTQGSAQSSGASTPPAREPRTNWGMRIIIGIVLVVFAAIAFWLLSAFLPIWWANTIAQQVGGNLGGGVLLGLIYGFAFTFVPLLVLWQIRHRRVSWAWKGVLTVLAVLLSSPNLLTLGIMVGNSEAAHNAQRIIGTSATWFPQWTMTGAIIAGVLFFIFMIWSLMWSKRGRDMRKLKEQKHAAERDRDELRASVATREESAPTTALPETQTRPDTARNSGSPSASDSAPQRDIEL</sequence>
<feature type="transmembrane region" description="Helical" evidence="2">
    <location>
        <begin position="64"/>
        <end position="89"/>
    </location>
</feature>
<keyword evidence="2" id="KW-1133">Transmembrane helix</keyword>
<feature type="transmembrane region" description="Helical" evidence="2">
    <location>
        <begin position="101"/>
        <end position="121"/>
    </location>
</feature>
<dbReference type="Proteomes" id="UP000523863">
    <property type="component" value="Unassembled WGS sequence"/>
</dbReference>
<dbReference type="EMBL" id="JACHBL010000001">
    <property type="protein sequence ID" value="MBB5597919.1"/>
    <property type="molecule type" value="Genomic_DNA"/>
</dbReference>
<gene>
    <name evidence="3" type="ORF">BKA12_000999</name>
</gene>
<proteinExistence type="predicted"/>
<feature type="region of interest" description="Disordered" evidence="1">
    <location>
        <begin position="177"/>
        <end position="235"/>
    </location>
</feature>
<evidence type="ECO:0000313" key="3">
    <source>
        <dbReference type="EMBL" id="MBB5597919.1"/>
    </source>
</evidence>
<keyword evidence="4" id="KW-1185">Reference proteome</keyword>
<organism evidence="3 4">
    <name type="scientific">Neomicrococcus lactis</name>
    <dbReference type="NCBI Taxonomy" id="732241"/>
    <lineage>
        <taxon>Bacteria</taxon>
        <taxon>Bacillati</taxon>
        <taxon>Actinomycetota</taxon>
        <taxon>Actinomycetes</taxon>
        <taxon>Micrococcales</taxon>
        <taxon>Micrococcaceae</taxon>
        <taxon>Neomicrococcus</taxon>
    </lineage>
</organism>
<comment type="caution">
    <text evidence="3">The sequence shown here is derived from an EMBL/GenBank/DDBJ whole genome shotgun (WGS) entry which is preliminary data.</text>
</comment>
<evidence type="ECO:0000313" key="4">
    <source>
        <dbReference type="Proteomes" id="UP000523863"/>
    </source>
</evidence>
<keyword evidence="2" id="KW-0812">Transmembrane</keyword>
<dbReference type="RefSeq" id="WP_183641168.1">
    <property type="nucleotide sequence ID" value="NZ_JACHBL010000001.1"/>
</dbReference>
<accession>A0A7W9DAW9</accession>
<name>A0A7W9DAW9_9MICC</name>
<evidence type="ECO:0000256" key="1">
    <source>
        <dbReference type="SAM" id="MobiDB-lite"/>
    </source>
</evidence>
<protein>
    <submittedName>
        <fullName evidence="3">Multisubunit Na+/H+ antiporter MnhG subunit</fullName>
    </submittedName>
</protein>
<dbReference type="AlphaFoldDB" id="A0A7W9DAW9"/>
<feature type="compositionally biased region" description="Polar residues" evidence="1">
    <location>
        <begin position="201"/>
        <end position="228"/>
    </location>
</feature>
<feature type="transmembrane region" description="Helical" evidence="2">
    <location>
        <begin position="141"/>
        <end position="165"/>
    </location>
</feature>
<feature type="transmembrane region" description="Helical" evidence="2">
    <location>
        <begin position="27"/>
        <end position="52"/>
    </location>
</feature>